<feature type="compositionally biased region" description="Basic and acidic residues" evidence="5">
    <location>
        <begin position="115"/>
        <end position="129"/>
    </location>
</feature>
<gene>
    <name evidence="8" type="ORF">HKI87_08g54540</name>
</gene>
<dbReference type="SUPFAM" id="SSF48371">
    <property type="entry name" value="ARM repeat"/>
    <property type="match status" value="1"/>
</dbReference>
<feature type="region of interest" description="Disordered" evidence="5">
    <location>
        <begin position="158"/>
        <end position="203"/>
    </location>
</feature>
<feature type="compositionally biased region" description="Low complexity" evidence="5">
    <location>
        <begin position="28"/>
        <end position="38"/>
    </location>
</feature>
<dbReference type="InterPro" id="IPR011989">
    <property type="entry name" value="ARM-like"/>
</dbReference>
<proteinExistence type="inferred from homology"/>
<organism evidence="8 9">
    <name type="scientific">Chloropicon roscoffensis</name>
    <dbReference type="NCBI Taxonomy" id="1461544"/>
    <lineage>
        <taxon>Eukaryota</taxon>
        <taxon>Viridiplantae</taxon>
        <taxon>Chlorophyta</taxon>
        <taxon>Chloropicophyceae</taxon>
        <taxon>Chloropicales</taxon>
        <taxon>Chloropicaceae</taxon>
        <taxon>Chloropicon</taxon>
    </lineage>
</organism>
<dbReference type="GO" id="GO:0005730">
    <property type="term" value="C:nucleolus"/>
    <property type="evidence" value="ECO:0007669"/>
    <property type="project" value="UniProtKB-SubCell"/>
</dbReference>
<feature type="domain" description="Nucleolar complex-associated protein 3 N-terminal" evidence="7">
    <location>
        <begin position="207"/>
        <end position="295"/>
    </location>
</feature>
<dbReference type="InterPro" id="IPR016903">
    <property type="entry name" value="Nucleolar_cplx-assoc_3"/>
</dbReference>
<dbReference type="GO" id="GO:0006270">
    <property type="term" value="P:DNA replication initiation"/>
    <property type="evidence" value="ECO:0007669"/>
    <property type="project" value="TreeGrafter"/>
</dbReference>
<evidence type="ECO:0000256" key="5">
    <source>
        <dbReference type="SAM" id="MobiDB-lite"/>
    </source>
</evidence>
<evidence type="ECO:0000256" key="3">
    <source>
        <dbReference type="ARBA" id="ARBA00023054"/>
    </source>
</evidence>
<reference evidence="8 9" key="1">
    <citation type="submission" date="2024-03" db="EMBL/GenBank/DDBJ databases">
        <title>Complete genome sequence of the green alga Chloropicon roscoffensis RCC1871.</title>
        <authorList>
            <person name="Lemieux C."/>
            <person name="Pombert J.-F."/>
            <person name="Otis C."/>
            <person name="Turmel M."/>
        </authorList>
    </citation>
    <scope>NUCLEOTIDE SEQUENCE [LARGE SCALE GENOMIC DNA]</scope>
    <source>
        <strain evidence="8 9">RCC1871</strain>
    </source>
</reference>
<dbReference type="EMBL" id="CP151508">
    <property type="protein sequence ID" value="WZN63901.1"/>
    <property type="molecule type" value="Genomic_DNA"/>
</dbReference>
<evidence type="ECO:0000313" key="9">
    <source>
        <dbReference type="Proteomes" id="UP001472866"/>
    </source>
</evidence>
<sequence length="792" mass="88870">MKGPKAKSAKGPASRKRDKTRAAKKAKPGPGASAAKGVPGKRKRAHPKVEEVREEDLHDSDVDPDQDDVDFVTSLQGSSFLRQFERADFKSNPAVDRKEEEDDIIERHESKPRKGRDSEESRAKEEAPSKVRIPLLPVKNLEGAVEVAIEVVEEPASLRRRNGHHAGRGSEEGPGGSEAKAKGTGLAKQMGKRSRAAPTPDEYPDIRRRIAVCSVSAIEKPESKGEESLGELLDYARLQDSQVCQLAMLSLQAVFKDILPSYKIKSIDESDMNLSKEVRKQHTFEAMLLRTYQSFLRILFKKNKSGMKQVKVTACKCLCKLLRANYNFNYSSDLMKQAVPMMDSKNTEVASLAMECVKELFRVDKDGEATLEILQLMADYIRRNDCTVNGGMVKVIEVIRLSDDLTRKLLQAEEDDSVHIGRKEKQRRALEKRRKRDAALAEGRDVDYHLGTASQGVKEKMKVQTKMIEGMFECIFRVLKNFKDGITEGTGDVKPDKYFSWPLLSSALSCLAKFCVYINIDFMKDLFGWLYVIASEDVVPKAQKFQCLNSVYQILDGPGKALNIDTLRFDTRLYELVLEEKYMPVGSAESEEGGSAVANAIQAALLHRRVMDRKRVINFMKRICMCSLSEACSEETLGSVHLVARLLQRYVSTRALLENDEVNSVYTYDGFEGTLDLHGRNTCPLWELSLLKRHYHPHVASSVGTIVSNNIADLLKDPSSVLNVNDVGELFKEYASRRGRFNPAPPRRPPKKAQGKRGQDLPPCALEDDDVDANAVKESLVWHSLGKRRRST</sequence>
<evidence type="ECO:0000256" key="2">
    <source>
        <dbReference type="ARBA" id="ARBA00007797"/>
    </source>
</evidence>
<evidence type="ECO:0000259" key="7">
    <source>
        <dbReference type="Pfam" id="PF07540"/>
    </source>
</evidence>
<keyword evidence="4" id="KW-0539">Nucleus</keyword>
<dbReference type="Pfam" id="PF07540">
    <property type="entry name" value="NOC3p"/>
    <property type="match status" value="1"/>
</dbReference>
<feature type="region of interest" description="Disordered" evidence="5">
    <location>
        <begin position="738"/>
        <end position="769"/>
    </location>
</feature>
<keyword evidence="9" id="KW-1185">Reference proteome</keyword>
<dbReference type="PANTHER" id="PTHR14428">
    <property type="entry name" value="NUCLEOLAR COMPLEX PROTEIN 3"/>
    <property type="match status" value="1"/>
</dbReference>
<dbReference type="PANTHER" id="PTHR14428:SF5">
    <property type="entry name" value="NUCLEOLAR COMPLEX PROTEIN 3 HOMOLOG"/>
    <property type="match status" value="1"/>
</dbReference>
<dbReference type="Gene3D" id="1.25.10.10">
    <property type="entry name" value="Leucine-rich Repeat Variant"/>
    <property type="match status" value="1"/>
</dbReference>
<name>A0AAX4PDR1_9CHLO</name>
<dbReference type="InterPro" id="IPR005612">
    <property type="entry name" value="CCAAT-binding_factor"/>
</dbReference>
<dbReference type="InterPro" id="IPR016024">
    <property type="entry name" value="ARM-type_fold"/>
</dbReference>
<feature type="region of interest" description="Disordered" evidence="5">
    <location>
        <begin position="85"/>
        <end position="130"/>
    </location>
</feature>
<dbReference type="InterPro" id="IPR011501">
    <property type="entry name" value="Noc3_N"/>
</dbReference>
<dbReference type="AlphaFoldDB" id="A0AAX4PDR1"/>
<evidence type="ECO:0000256" key="4">
    <source>
        <dbReference type="ARBA" id="ARBA00023242"/>
    </source>
</evidence>
<protein>
    <submittedName>
        <fullName evidence="8">Nucleolar complex protein</fullName>
    </submittedName>
</protein>
<dbReference type="Proteomes" id="UP001472866">
    <property type="component" value="Chromosome 08"/>
</dbReference>
<comment type="similarity">
    <text evidence="2">Belongs to the CBF/MAK21 family.</text>
</comment>
<feature type="region of interest" description="Disordered" evidence="5">
    <location>
        <begin position="1"/>
        <end position="70"/>
    </location>
</feature>
<keyword evidence="3" id="KW-0175">Coiled coil</keyword>
<evidence type="ECO:0000313" key="8">
    <source>
        <dbReference type="EMBL" id="WZN63901.1"/>
    </source>
</evidence>
<evidence type="ECO:0000256" key="1">
    <source>
        <dbReference type="ARBA" id="ARBA00004604"/>
    </source>
</evidence>
<evidence type="ECO:0000259" key="6">
    <source>
        <dbReference type="Pfam" id="PF03914"/>
    </source>
</evidence>
<dbReference type="GO" id="GO:0003682">
    <property type="term" value="F:chromatin binding"/>
    <property type="evidence" value="ECO:0007669"/>
    <property type="project" value="TreeGrafter"/>
</dbReference>
<feature type="compositionally biased region" description="Basic and acidic residues" evidence="5">
    <location>
        <begin position="47"/>
        <end position="61"/>
    </location>
</feature>
<comment type="subcellular location">
    <subcellularLocation>
        <location evidence="1">Nucleus</location>
        <location evidence="1">Nucleolus</location>
    </subcellularLocation>
</comment>
<dbReference type="Pfam" id="PF03914">
    <property type="entry name" value="CBF"/>
    <property type="match status" value="1"/>
</dbReference>
<feature type="domain" description="CCAAT-binding factor" evidence="6">
    <location>
        <begin position="546"/>
        <end position="701"/>
    </location>
</feature>
<feature type="compositionally biased region" description="Basic residues" evidence="5">
    <location>
        <begin position="1"/>
        <end position="27"/>
    </location>
</feature>
<accession>A0AAX4PDR1</accession>
<feature type="compositionally biased region" description="Basic residues" evidence="5">
    <location>
        <begin position="158"/>
        <end position="167"/>
    </location>
</feature>